<dbReference type="EMBL" id="JAIWYP010000005">
    <property type="protein sequence ID" value="KAH3816445.1"/>
    <property type="molecule type" value="Genomic_DNA"/>
</dbReference>
<keyword evidence="5" id="KW-1185">Reference proteome</keyword>
<comment type="caution">
    <text evidence="4">The sequence shown here is derived from an EMBL/GenBank/DDBJ whole genome shotgun (WGS) entry which is preliminary data.</text>
</comment>
<reference evidence="4" key="1">
    <citation type="journal article" date="2019" name="bioRxiv">
        <title>The Genome of the Zebra Mussel, Dreissena polymorpha: A Resource for Invasive Species Research.</title>
        <authorList>
            <person name="McCartney M.A."/>
            <person name="Auch B."/>
            <person name="Kono T."/>
            <person name="Mallez S."/>
            <person name="Zhang Y."/>
            <person name="Obille A."/>
            <person name="Becker A."/>
            <person name="Abrahante J.E."/>
            <person name="Garbe J."/>
            <person name="Badalamenti J.P."/>
            <person name="Herman A."/>
            <person name="Mangelson H."/>
            <person name="Liachko I."/>
            <person name="Sullivan S."/>
            <person name="Sone E.D."/>
            <person name="Koren S."/>
            <person name="Silverstein K.A.T."/>
            <person name="Beckman K.B."/>
            <person name="Gohl D.M."/>
        </authorList>
    </citation>
    <scope>NUCLEOTIDE SEQUENCE</scope>
    <source>
        <strain evidence="4">Duluth1</strain>
        <tissue evidence="4">Whole animal</tissue>
    </source>
</reference>
<name>A0A9D4GG06_DREPO</name>
<dbReference type="InterPro" id="IPR013111">
    <property type="entry name" value="EGF_extracell"/>
</dbReference>
<evidence type="ECO:0000259" key="3">
    <source>
        <dbReference type="PROSITE" id="PS01186"/>
    </source>
</evidence>
<dbReference type="Gene3D" id="2.10.25.10">
    <property type="entry name" value="Laminin"/>
    <property type="match status" value="1"/>
</dbReference>
<accession>A0A9D4GG06</accession>
<evidence type="ECO:0000256" key="1">
    <source>
        <dbReference type="ARBA" id="ARBA00023157"/>
    </source>
</evidence>
<protein>
    <recommendedName>
        <fullName evidence="2 3">EGF-like domain-containing protein</fullName>
    </recommendedName>
</protein>
<evidence type="ECO:0000313" key="5">
    <source>
        <dbReference type="Proteomes" id="UP000828390"/>
    </source>
</evidence>
<proteinExistence type="predicted"/>
<organism evidence="4 5">
    <name type="scientific">Dreissena polymorpha</name>
    <name type="common">Zebra mussel</name>
    <name type="synonym">Mytilus polymorpha</name>
    <dbReference type="NCBI Taxonomy" id="45954"/>
    <lineage>
        <taxon>Eukaryota</taxon>
        <taxon>Metazoa</taxon>
        <taxon>Spiralia</taxon>
        <taxon>Lophotrochozoa</taxon>
        <taxon>Mollusca</taxon>
        <taxon>Bivalvia</taxon>
        <taxon>Autobranchia</taxon>
        <taxon>Heteroconchia</taxon>
        <taxon>Euheterodonta</taxon>
        <taxon>Imparidentia</taxon>
        <taxon>Neoheterodontei</taxon>
        <taxon>Myida</taxon>
        <taxon>Dreissenoidea</taxon>
        <taxon>Dreissenidae</taxon>
        <taxon>Dreissena</taxon>
    </lineage>
</organism>
<dbReference type="Pfam" id="PF07974">
    <property type="entry name" value="EGF_2"/>
    <property type="match status" value="1"/>
</dbReference>
<evidence type="ECO:0000259" key="2">
    <source>
        <dbReference type="PROSITE" id="PS00022"/>
    </source>
</evidence>
<dbReference type="PROSITE" id="PS00022">
    <property type="entry name" value="EGF_1"/>
    <property type="match status" value="1"/>
</dbReference>
<sequence length="96" mass="10249">MHIGCPRNPVTNIECSKRGDCDSETRTCDCDAGWMGAACHIPDCPGDPDCFGRGTCDQTTSPPLCKSCQAGWMGPACNDPCINGKQTPMDSGWCIF</sequence>
<reference evidence="4" key="2">
    <citation type="submission" date="2020-11" db="EMBL/GenBank/DDBJ databases">
        <authorList>
            <person name="McCartney M.A."/>
            <person name="Auch B."/>
            <person name="Kono T."/>
            <person name="Mallez S."/>
            <person name="Becker A."/>
            <person name="Gohl D.M."/>
            <person name="Silverstein K.A.T."/>
            <person name="Koren S."/>
            <person name="Bechman K.B."/>
            <person name="Herman A."/>
            <person name="Abrahante J.E."/>
            <person name="Garbe J."/>
        </authorList>
    </citation>
    <scope>NUCLEOTIDE SEQUENCE</scope>
    <source>
        <strain evidence="4">Duluth1</strain>
        <tissue evidence="4">Whole animal</tissue>
    </source>
</reference>
<keyword evidence="1" id="KW-1015">Disulfide bond</keyword>
<dbReference type="Proteomes" id="UP000828390">
    <property type="component" value="Unassembled WGS sequence"/>
</dbReference>
<evidence type="ECO:0000313" key="4">
    <source>
        <dbReference type="EMBL" id="KAH3816445.1"/>
    </source>
</evidence>
<dbReference type="AlphaFoldDB" id="A0A9D4GG06"/>
<dbReference type="InterPro" id="IPR000742">
    <property type="entry name" value="EGF"/>
</dbReference>
<gene>
    <name evidence="4" type="ORF">DPMN_117961</name>
</gene>
<dbReference type="PROSITE" id="PS01186">
    <property type="entry name" value="EGF_2"/>
    <property type="match status" value="1"/>
</dbReference>
<feature type="domain" description="EGF-like" evidence="2 3">
    <location>
        <begin position="28"/>
        <end position="39"/>
    </location>
</feature>